<evidence type="ECO:0000313" key="1">
    <source>
        <dbReference type="EMBL" id="PPB83765.1"/>
    </source>
</evidence>
<organism evidence="1 2">
    <name type="scientific">Mycetohabitans endofungorum</name>
    <dbReference type="NCBI Taxonomy" id="417203"/>
    <lineage>
        <taxon>Bacteria</taxon>
        <taxon>Pseudomonadati</taxon>
        <taxon>Pseudomonadota</taxon>
        <taxon>Betaproteobacteria</taxon>
        <taxon>Burkholderiales</taxon>
        <taxon>Burkholderiaceae</taxon>
        <taxon>Mycetohabitans</taxon>
    </lineage>
</organism>
<protein>
    <submittedName>
        <fullName evidence="1">Uncharacterized protein</fullName>
    </submittedName>
</protein>
<reference evidence="1 2" key="1">
    <citation type="submission" date="2018-01" db="EMBL/GenBank/DDBJ databases">
        <title>Genomic Encyclopedia of Type Strains, Phase III (KMG-III): the genomes of soil and plant-associated and newly described type strains.</title>
        <authorList>
            <person name="Whitman W."/>
        </authorList>
    </citation>
    <scope>NUCLEOTIDE SEQUENCE [LARGE SCALE GENOMIC DNA]</scope>
    <source>
        <strain evidence="1 2">HKI456</strain>
    </source>
</reference>
<sequence length="193" mass="22293">MLNSLKRTVQAFLVQILYGFSISTHAYQYNSSEYVGLRDGRVLQYINNELTVLKDNGSQRMVLQIPVMLRKKLLTASSFTFPTMHSKIIDGEEYVLTVINHRSHRRPNHYCSSGDEGVLYVLRIKDDTAEPVFSLIVESCMKDIHLERSAAQSSRHIGIDWGINPVGIKIDWSYHGDWIPVTRYFFYRNGEFV</sequence>
<name>A0A2P5KAT1_9BURK</name>
<evidence type="ECO:0000313" key="2">
    <source>
        <dbReference type="Proteomes" id="UP000243096"/>
    </source>
</evidence>
<gene>
    <name evidence="1" type="ORF">B0O95_106156</name>
</gene>
<dbReference type="OrthoDB" id="6555597at2"/>
<accession>A0A2P5KAT1</accession>
<comment type="caution">
    <text evidence="1">The sequence shown here is derived from an EMBL/GenBank/DDBJ whole genome shotgun (WGS) entry which is preliminary data.</text>
</comment>
<proteinExistence type="predicted"/>
<dbReference type="EMBL" id="PRDW01000006">
    <property type="protein sequence ID" value="PPB83765.1"/>
    <property type="molecule type" value="Genomic_DNA"/>
</dbReference>
<keyword evidence="2" id="KW-1185">Reference proteome</keyword>
<dbReference type="AlphaFoldDB" id="A0A2P5KAT1"/>
<dbReference type="Proteomes" id="UP000243096">
    <property type="component" value="Unassembled WGS sequence"/>
</dbReference>
<dbReference type="RefSeq" id="WP_104077421.1">
    <property type="nucleotide sequence ID" value="NZ_PRDW01000006.1"/>
</dbReference>